<dbReference type="Gene3D" id="1.10.3210.10">
    <property type="entry name" value="Hypothetical protein af1432"/>
    <property type="match status" value="1"/>
</dbReference>
<evidence type="ECO:0000313" key="3">
    <source>
        <dbReference type="Proteomes" id="UP000045782"/>
    </source>
</evidence>
<dbReference type="Pfam" id="PF01966">
    <property type="entry name" value="HD"/>
    <property type="match status" value="1"/>
</dbReference>
<dbReference type="RefSeq" id="WP_235624864.1">
    <property type="nucleotide sequence ID" value="NZ_CSWP01000009.1"/>
</dbReference>
<keyword evidence="2" id="KW-0378">Hydrolase</keyword>
<protein>
    <submittedName>
        <fullName evidence="2">Metal dependent phosphohydrolase</fullName>
    </submittedName>
</protein>
<accession>A0A0U0ZQX4</accession>
<sequence>MSTNILRTRRRTARLTADATTPSDRPAPVADLVGAARRLAEHHLKDDLPDRWAHTMMVAAEARRLADILAPGVADLIESAAWLHDVAYAENLAHTKFHPVDGAAFAAAQGFPSSVAQLVAHHSGAEHEARERGLLAQLHQFPSPPTLWLDIVSCADLCTGPTGEIVDPAERLGEVLDRYAPDHPVHRAIAGSSMALIESANQIIEHAQVQAEIRRTAAARRAQIQDGAAVSTVKALAAQHGWRYTEDSADRCTLITGSGHQIVLWWGEKGTDADYAIHNSPAGDTHADGTGESTVLDSVEQWITAAR</sequence>
<name>A0A0U0ZQX4_9MYCO</name>
<dbReference type="AlphaFoldDB" id="A0A0U0ZQX4"/>
<dbReference type="NCBIfam" id="TIGR00277">
    <property type="entry name" value="HDIG"/>
    <property type="match status" value="1"/>
</dbReference>
<dbReference type="InterPro" id="IPR003607">
    <property type="entry name" value="HD/PDEase_dom"/>
</dbReference>
<dbReference type="Proteomes" id="UP000045782">
    <property type="component" value="Unassembled WGS sequence"/>
</dbReference>
<dbReference type="GO" id="GO:0016787">
    <property type="term" value="F:hydrolase activity"/>
    <property type="evidence" value="ECO:0007669"/>
    <property type="project" value="UniProtKB-KW"/>
</dbReference>
<dbReference type="SUPFAM" id="SSF109604">
    <property type="entry name" value="HD-domain/PDEase-like"/>
    <property type="match status" value="1"/>
</dbReference>
<proteinExistence type="predicted"/>
<reference evidence="2 3" key="1">
    <citation type="submission" date="2015-03" db="EMBL/GenBank/DDBJ databases">
        <authorList>
            <person name="Murphy D."/>
        </authorList>
    </citation>
    <scope>NUCLEOTIDE SEQUENCE [LARGE SCALE GENOMIC DNA]</scope>
    <source>
        <strain evidence="2 3">PAP088</strain>
    </source>
</reference>
<dbReference type="InterPro" id="IPR006674">
    <property type="entry name" value="HD_domain"/>
</dbReference>
<organism evidence="2 3">
    <name type="scientific">Mycobacteroides abscessus</name>
    <dbReference type="NCBI Taxonomy" id="36809"/>
    <lineage>
        <taxon>Bacteria</taxon>
        <taxon>Bacillati</taxon>
        <taxon>Actinomycetota</taxon>
        <taxon>Actinomycetes</taxon>
        <taxon>Mycobacteriales</taxon>
        <taxon>Mycobacteriaceae</taxon>
        <taxon>Mycobacteroides</taxon>
    </lineage>
</organism>
<feature type="domain" description="HD" evidence="1">
    <location>
        <begin position="51"/>
        <end position="136"/>
    </location>
</feature>
<gene>
    <name evidence="2" type="ORF">ERS075579_03957</name>
</gene>
<evidence type="ECO:0000313" key="2">
    <source>
        <dbReference type="EMBL" id="CPV66197.1"/>
    </source>
</evidence>
<evidence type="ECO:0000259" key="1">
    <source>
        <dbReference type="Pfam" id="PF01966"/>
    </source>
</evidence>
<dbReference type="InterPro" id="IPR006675">
    <property type="entry name" value="HDIG_dom"/>
</dbReference>
<dbReference type="CDD" id="cd00077">
    <property type="entry name" value="HDc"/>
    <property type="match status" value="1"/>
</dbReference>
<dbReference type="EMBL" id="CSWP01000009">
    <property type="protein sequence ID" value="CPV66197.1"/>
    <property type="molecule type" value="Genomic_DNA"/>
</dbReference>